<evidence type="ECO:0000256" key="9">
    <source>
        <dbReference type="SAM" id="MobiDB-lite"/>
    </source>
</evidence>
<dbReference type="SUPFAM" id="SSF55811">
    <property type="entry name" value="Nudix"/>
    <property type="match status" value="1"/>
</dbReference>
<evidence type="ECO:0000256" key="2">
    <source>
        <dbReference type="ARBA" id="ARBA00004496"/>
    </source>
</evidence>
<reference evidence="11 12" key="1">
    <citation type="submission" date="2017-10" db="EMBL/GenBank/DDBJ databases">
        <title>A novel species of cold-tolerant Malassezia isolated from bats.</title>
        <authorList>
            <person name="Lorch J.M."/>
            <person name="Palmer J.M."/>
            <person name="Vanderwolf K.J."/>
            <person name="Schmidt K.Z."/>
            <person name="Verant M.L."/>
            <person name="Weller T.J."/>
            <person name="Blehert D.S."/>
        </authorList>
    </citation>
    <scope>NUCLEOTIDE SEQUENCE [LARGE SCALE GENOMIC DNA]</scope>
    <source>
        <strain evidence="11 12">NWHC:44797-103</strain>
    </source>
</reference>
<proteinExistence type="inferred from homology"/>
<evidence type="ECO:0000256" key="7">
    <source>
        <dbReference type="ARBA" id="ARBA00022884"/>
    </source>
</evidence>
<dbReference type="InterPro" id="IPR000086">
    <property type="entry name" value="NUDIX_hydrolase_dom"/>
</dbReference>
<dbReference type="GO" id="GO:0140933">
    <property type="term" value="F:5'-(N(7)-methylguanosine 5'-triphospho)-[mRNA] hydrolase activity"/>
    <property type="evidence" value="ECO:0007669"/>
    <property type="project" value="InterPro"/>
</dbReference>
<feature type="domain" description="Nudix hydrolase" evidence="10">
    <location>
        <begin position="112"/>
        <end position="241"/>
    </location>
</feature>
<dbReference type="InterPro" id="IPR007722">
    <property type="entry name" value="DCP2_BoxA"/>
</dbReference>
<dbReference type="InterPro" id="IPR020084">
    <property type="entry name" value="NUDIX_hydrolase_CS"/>
</dbReference>
<dbReference type="InterPro" id="IPR036189">
    <property type="entry name" value="DCP2_BoxA_sf"/>
</dbReference>
<dbReference type="AlphaFoldDB" id="A0A2N1J926"/>
<feature type="region of interest" description="Disordered" evidence="9">
    <location>
        <begin position="259"/>
        <end position="278"/>
    </location>
</feature>
<name>A0A2N1J926_9BASI</name>
<dbReference type="OrthoDB" id="18996at2759"/>
<dbReference type="GO" id="GO:0000184">
    <property type="term" value="P:nuclear-transcribed mRNA catabolic process, nonsense-mediated decay"/>
    <property type="evidence" value="ECO:0007669"/>
    <property type="project" value="InterPro"/>
</dbReference>
<dbReference type="CDD" id="cd03672">
    <property type="entry name" value="NUDIX_Dcp2p_Nudt20"/>
    <property type="match status" value="1"/>
</dbReference>
<dbReference type="SMART" id="SM01125">
    <property type="entry name" value="DCP2"/>
    <property type="match status" value="1"/>
</dbReference>
<keyword evidence="7" id="KW-0694">RNA-binding</keyword>
<dbReference type="PANTHER" id="PTHR23114">
    <property type="entry name" value="M7GPPPN-MRNA HYDROLASE"/>
    <property type="match status" value="1"/>
</dbReference>
<keyword evidence="8" id="KW-0464">Manganese</keyword>
<evidence type="ECO:0000256" key="5">
    <source>
        <dbReference type="ARBA" id="ARBA00022723"/>
    </source>
</evidence>
<keyword evidence="4" id="KW-0963">Cytoplasm</keyword>
<feature type="compositionally biased region" description="Polar residues" evidence="9">
    <location>
        <begin position="497"/>
        <end position="517"/>
    </location>
</feature>
<dbReference type="PROSITE" id="PS00893">
    <property type="entry name" value="NUDIX_BOX"/>
    <property type="match status" value="1"/>
</dbReference>
<dbReference type="Pfam" id="PF00293">
    <property type="entry name" value="NUDIX"/>
    <property type="match status" value="1"/>
</dbReference>
<comment type="subcellular location">
    <subcellularLocation>
        <location evidence="2">Cytoplasm</location>
    </subcellularLocation>
</comment>
<feature type="region of interest" description="Disordered" evidence="9">
    <location>
        <begin position="581"/>
        <end position="604"/>
    </location>
</feature>
<dbReference type="FunFam" id="3.90.79.10:FF:000003">
    <property type="entry name" value="M7GpppN-mRNA hydrolase isoform 2"/>
    <property type="match status" value="1"/>
</dbReference>
<dbReference type="GO" id="GO:0000290">
    <property type="term" value="P:deadenylation-dependent decapping of nuclear-transcribed mRNA"/>
    <property type="evidence" value="ECO:0007669"/>
    <property type="project" value="InterPro"/>
</dbReference>
<comment type="cofactor">
    <cofactor evidence="1">
        <name>Mn(2+)</name>
        <dbReference type="ChEBI" id="CHEBI:29035"/>
    </cofactor>
</comment>
<dbReference type="GeneID" id="80902646"/>
<feature type="region of interest" description="Disordered" evidence="9">
    <location>
        <begin position="463"/>
        <end position="569"/>
    </location>
</feature>
<dbReference type="Gene3D" id="1.10.10.1050">
    <property type="entry name" value="Dcp2, box A domain"/>
    <property type="match status" value="1"/>
</dbReference>
<evidence type="ECO:0000259" key="10">
    <source>
        <dbReference type="PROSITE" id="PS51462"/>
    </source>
</evidence>
<evidence type="ECO:0000256" key="8">
    <source>
        <dbReference type="ARBA" id="ARBA00023211"/>
    </source>
</evidence>
<sequence>MGKVTAEELLCTPKTTTVKNELEDLSCRFIVNLPANELASIERIVFQVEQAHWFYLDFVCAAHSDLPKMNLRRFAQELLQVSSLAVPLIGLYLAQGPKSFEKVYSQFLQYKTRVPVCGAILLNETWDKCILVKGWSGKGSWTFPKGKINQDESERDCAVREVWEETGFDAGALLPADSNDYLERTMHEQKIRVFIVPGVKEDTKLETLTRFEISQIAWFRIADLPTLKSPKKPNAELGGKFYHVTPFVSRLRQWISANKRTHPNRPSTPAPKNAGGASVSLDALFGSAQPQAAARLSAPSTVPGIIDLPPATAQQMTKDRGMHTAAQQVPAPTPQHAQKPEPEPNSAKLLLHLLHGSKPVPAPAPEQKEHRVDGTAALRNLLGLAPSQQPQNAQSEQKDEQRKRMLSILGIGAPPQPAPRDMLLATLTGAHHPQLVPSLQPASAASRSLDVHESLAAQHQMHPLYQQGPPPHAGQQSMPQTLFPAQPQNMPQAPPASHQQNLLSTLLGPAQTSSKIPTPTHALSPAKNTSRSITPFRLGAIGTPPSQSQCVTPSDGTPQQLSPQHSGVQPASLLSILNAPQPASEPRAPQTTHSNTLLNTLMGK</sequence>
<dbReference type="InterPro" id="IPR015797">
    <property type="entry name" value="NUDIX_hydrolase-like_dom_sf"/>
</dbReference>
<dbReference type="PROSITE" id="PS51462">
    <property type="entry name" value="NUDIX"/>
    <property type="match status" value="1"/>
</dbReference>
<dbReference type="GO" id="GO:0000932">
    <property type="term" value="C:P-body"/>
    <property type="evidence" value="ECO:0007669"/>
    <property type="project" value="TreeGrafter"/>
</dbReference>
<evidence type="ECO:0000256" key="1">
    <source>
        <dbReference type="ARBA" id="ARBA00001936"/>
    </source>
</evidence>
<dbReference type="InterPro" id="IPR044099">
    <property type="entry name" value="Dcp2_NUDIX"/>
</dbReference>
<accession>A0A2N1J926</accession>
<comment type="similarity">
    <text evidence="3">Belongs to the Nudix hydrolase family. DCP2 subfamily.</text>
</comment>
<feature type="region of interest" description="Disordered" evidence="9">
    <location>
        <begin position="314"/>
        <end position="343"/>
    </location>
</feature>
<dbReference type="SUPFAM" id="SSF140586">
    <property type="entry name" value="Dcp2 domain-like"/>
    <property type="match status" value="1"/>
</dbReference>
<evidence type="ECO:0000256" key="4">
    <source>
        <dbReference type="ARBA" id="ARBA00022490"/>
    </source>
</evidence>
<keyword evidence="6" id="KW-0378">Hydrolase</keyword>
<dbReference type="RefSeq" id="XP_056063929.1">
    <property type="nucleotide sequence ID" value="XM_056207954.1"/>
</dbReference>
<dbReference type="PANTHER" id="PTHR23114:SF17">
    <property type="entry name" value="M7GPPPN-MRNA HYDROLASE"/>
    <property type="match status" value="1"/>
</dbReference>
<evidence type="ECO:0000256" key="6">
    <source>
        <dbReference type="ARBA" id="ARBA00022801"/>
    </source>
</evidence>
<dbReference type="GO" id="GO:0003723">
    <property type="term" value="F:RNA binding"/>
    <property type="evidence" value="ECO:0007669"/>
    <property type="project" value="UniProtKB-KW"/>
</dbReference>
<feature type="compositionally biased region" description="Polar residues" evidence="9">
    <location>
        <begin position="589"/>
        <end position="604"/>
    </location>
</feature>
<evidence type="ECO:0000313" key="12">
    <source>
        <dbReference type="Proteomes" id="UP000232875"/>
    </source>
</evidence>
<evidence type="ECO:0000313" key="11">
    <source>
        <dbReference type="EMBL" id="PKI83048.1"/>
    </source>
</evidence>
<dbReference type="STRING" id="2020962.A0A2N1J926"/>
<feature type="compositionally biased region" description="Polar residues" evidence="9">
    <location>
        <begin position="544"/>
        <end position="569"/>
    </location>
</feature>
<protein>
    <submittedName>
        <fullName evidence="11">Dcp2p</fullName>
    </submittedName>
</protein>
<gene>
    <name evidence="11" type="primary">DCP2</name>
    <name evidence="11" type="ORF">MVES_002980</name>
</gene>
<organism evidence="11 12">
    <name type="scientific">Malassezia vespertilionis</name>
    <dbReference type="NCBI Taxonomy" id="2020962"/>
    <lineage>
        <taxon>Eukaryota</taxon>
        <taxon>Fungi</taxon>
        <taxon>Dikarya</taxon>
        <taxon>Basidiomycota</taxon>
        <taxon>Ustilaginomycotina</taxon>
        <taxon>Malasseziomycetes</taxon>
        <taxon>Malasseziales</taxon>
        <taxon>Malasseziaceae</taxon>
        <taxon>Malassezia</taxon>
    </lineage>
</organism>
<dbReference type="GO" id="GO:0030145">
    <property type="term" value="F:manganese ion binding"/>
    <property type="evidence" value="ECO:0007669"/>
    <property type="project" value="InterPro"/>
</dbReference>
<dbReference type="Proteomes" id="UP000232875">
    <property type="component" value="Unassembled WGS sequence"/>
</dbReference>
<dbReference type="Gene3D" id="3.90.79.10">
    <property type="entry name" value="Nucleoside Triphosphate Pyrophosphohydrolase"/>
    <property type="match status" value="1"/>
</dbReference>
<evidence type="ECO:0000256" key="3">
    <source>
        <dbReference type="ARBA" id="ARBA00005279"/>
    </source>
</evidence>
<dbReference type="Pfam" id="PF05026">
    <property type="entry name" value="DCP2"/>
    <property type="match status" value="1"/>
</dbReference>
<keyword evidence="12" id="KW-1185">Reference proteome</keyword>
<dbReference type="EMBL" id="KZ454992">
    <property type="protein sequence ID" value="PKI83048.1"/>
    <property type="molecule type" value="Genomic_DNA"/>
</dbReference>
<keyword evidence="5" id="KW-0479">Metal-binding</keyword>